<dbReference type="Gene3D" id="2.120.10.30">
    <property type="entry name" value="TolB, C-terminal domain"/>
    <property type="match status" value="2"/>
</dbReference>
<gene>
    <name evidence="6" type="ORF">HFQ381_LOCUS26882</name>
</gene>
<sequence>MSTKTISCFLLLLCSVLLVEVKSQFCNGMAQYDHCSSNSGCACLYIAGTINIGICIDQFSADCFELFKCTQNNLCDNPEQYRCVHHPRCQSTPVCYPIPTYNRQLCPPITMTNITTTTIVPTTTTTRAQPLVNIPANATWAQDGVTIAGGHGQGNVTNQLFYPLGLFVDDDQTVIIADYNNHRIMQWKKGDTTNGQVVAGGNGKGKGLHQFNGPTDVLIDKETNTLIICDRGSQRVVRWSRRSGTTQGEILIDDIWCWELAMDEHRYLYVSDVEKREVRRYQLGENNGILVAGGNGQGDELNQLNEPRCLFVDRQQNVYVSDLYNHRVVNWSKGAKEGVVVAGGQGGGSALTQLSHPGGIFVDTLGTLYVADSNNNRVMRWTQGDKTQGAVIVGGNGQGEGANQFNYPIGLAFDRHELKKNKSYKKVKIVFGNLQSAISSGLAVSLLTFAIRMISHRPAKIFFTVSDRIISWAASKILQLKMYTITPNVL</sequence>
<dbReference type="EMBL" id="CAJOBO010003335">
    <property type="protein sequence ID" value="CAF4489075.1"/>
    <property type="molecule type" value="Genomic_DNA"/>
</dbReference>
<dbReference type="Pfam" id="PF01436">
    <property type="entry name" value="NHL"/>
    <property type="match status" value="1"/>
</dbReference>
<dbReference type="SUPFAM" id="SSF63829">
    <property type="entry name" value="Calcium-dependent phosphotriesterase"/>
    <property type="match status" value="1"/>
</dbReference>
<dbReference type="PANTHER" id="PTHR10680:SF28">
    <property type="entry name" value="SMP-30_GLUCONOLACTONASE_LRE-LIKE REGION DOMAIN-CONTAINING PROTEIN"/>
    <property type="match status" value="1"/>
</dbReference>
<name>A0A820UR00_9BILA</name>
<evidence type="ECO:0000256" key="3">
    <source>
        <dbReference type="ARBA" id="ARBA00023180"/>
    </source>
</evidence>
<accession>A0A820UR00</accession>
<dbReference type="Proteomes" id="UP000663851">
    <property type="component" value="Unassembled WGS sequence"/>
</dbReference>
<dbReference type="CDD" id="cd05819">
    <property type="entry name" value="NHL"/>
    <property type="match status" value="1"/>
</dbReference>
<feature type="chain" id="PRO_5032759997" description="NHL repeat containing protein" evidence="5">
    <location>
        <begin position="24"/>
        <end position="490"/>
    </location>
</feature>
<evidence type="ECO:0000256" key="5">
    <source>
        <dbReference type="SAM" id="SignalP"/>
    </source>
</evidence>
<organism evidence="6 7">
    <name type="scientific">Rotaria socialis</name>
    <dbReference type="NCBI Taxonomy" id="392032"/>
    <lineage>
        <taxon>Eukaryota</taxon>
        <taxon>Metazoa</taxon>
        <taxon>Spiralia</taxon>
        <taxon>Gnathifera</taxon>
        <taxon>Rotifera</taxon>
        <taxon>Eurotatoria</taxon>
        <taxon>Bdelloidea</taxon>
        <taxon>Philodinida</taxon>
        <taxon>Philodinidae</taxon>
        <taxon>Rotaria</taxon>
    </lineage>
</organism>
<proteinExistence type="predicted"/>
<evidence type="ECO:0000256" key="2">
    <source>
        <dbReference type="ARBA" id="ARBA00022737"/>
    </source>
</evidence>
<dbReference type="InterPro" id="IPR001258">
    <property type="entry name" value="NHL_repeat"/>
</dbReference>
<dbReference type="PROSITE" id="PS51125">
    <property type="entry name" value="NHL"/>
    <property type="match status" value="1"/>
</dbReference>
<dbReference type="AlphaFoldDB" id="A0A820UR00"/>
<evidence type="ECO:0000313" key="6">
    <source>
        <dbReference type="EMBL" id="CAF4489075.1"/>
    </source>
</evidence>
<keyword evidence="1 5" id="KW-0732">Signal</keyword>
<dbReference type="InterPro" id="IPR011042">
    <property type="entry name" value="6-blade_b-propeller_TolB-like"/>
</dbReference>
<keyword evidence="2" id="KW-0677">Repeat</keyword>
<keyword evidence="3" id="KW-0325">Glycoprotein</keyword>
<evidence type="ECO:0000313" key="7">
    <source>
        <dbReference type="Proteomes" id="UP000663851"/>
    </source>
</evidence>
<evidence type="ECO:0008006" key="8">
    <source>
        <dbReference type="Google" id="ProtNLM"/>
    </source>
</evidence>
<protein>
    <recommendedName>
        <fullName evidence="8">NHL repeat containing protein</fullName>
    </recommendedName>
</protein>
<evidence type="ECO:0000256" key="1">
    <source>
        <dbReference type="ARBA" id="ARBA00022729"/>
    </source>
</evidence>
<dbReference type="GO" id="GO:0005576">
    <property type="term" value="C:extracellular region"/>
    <property type="evidence" value="ECO:0007669"/>
    <property type="project" value="TreeGrafter"/>
</dbReference>
<feature type="repeat" description="NHL" evidence="4">
    <location>
        <begin position="159"/>
        <end position="190"/>
    </location>
</feature>
<evidence type="ECO:0000256" key="4">
    <source>
        <dbReference type="PROSITE-ProRule" id="PRU00504"/>
    </source>
</evidence>
<reference evidence="6" key="1">
    <citation type="submission" date="2021-02" db="EMBL/GenBank/DDBJ databases">
        <authorList>
            <person name="Nowell W R."/>
        </authorList>
    </citation>
    <scope>NUCLEOTIDE SEQUENCE</scope>
</reference>
<dbReference type="PANTHER" id="PTHR10680">
    <property type="entry name" value="PEPTIDYL-GLYCINE ALPHA-AMIDATING MONOOXYGENASE"/>
    <property type="match status" value="1"/>
</dbReference>
<comment type="caution">
    <text evidence="6">The sequence shown here is derived from an EMBL/GenBank/DDBJ whole genome shotgun (WGS) entry which is preliminary data.</text>
</comment>
<feature type="signal peptide" evidence="5">
    <location>
        <begin position="1"/>
        <end position="23"/>
    </location>
</feature>